<evidence type="ECO:0000256" key="2">
    <source>
        <dbReference type="ARBA" id="ARBA00004752"/>
    </source>
</evidence>
<dbReference type="GO" id="GO:0004326">
    <property type="term" value="F:tetrahydrofolylpolyglutamate synthase activity"/>
    <property type="evidence" value="ECO:0007669"/>
    <property type="project" value="InterPro"/>
</dbReference>
<dbReference type="NCBIfam" id="TIGR01087">
    <property type="entry name" value="murD"/>
    <property type="match status" value="1"/>
</dbReference>
<comment type="subcellular location">
    <subcellularLocation>
        <location evidence="1">Cytoplasm</location>
    </subcellularLocation>
</comment>
<keyword evidence="6" id="KW-0547">Nucleotide-binding</keyword>
<evidence type="ECO:0000256" key="5">
    <source>
        <dbReference type="ARBA" id="ARBA00022618"/>
    </source>
</evidence>
<dbReference type="InterPro" id="IPR036615">
    <property type="entry name" value="Mur_ligase_C_dom_sf"/>
</dbReference>
<dbReference type="Gene3D" id="3.40.50.720">
    <property type="entry name" value="NAD(P)-binding Rossmann-like Domain"/>
    <property type="match status" value="1"/>
</dbReference>
<dbReference type="SUPFAM" id="SSF53623">
    <property type="entry name" value="MurD-like peptide ligases, catalytic domain"/>
    <property type="match status" value="1"/>
</dbReference>
<dbReference type="GO" id="GO:0005524">
    <property type="term" value="F:ATP binding"/>
    <property type="evidence" value="ECO:0007669"/>
    <property type="project" value="UniProtKB-KW"/>
</dbReference>
<dbReference type="GO" id="GO:0009252">
    <property type="term" value="P:peptidoglycan biosynthetic process"/>
    <property type="evidence" value="ECO:0007669"/>
    <property type="project" value="UniProtKB-UniPathway"/>
</dbReference>
<organism evidence="11">
    <name type="scientific">freshwater metagenome</name>
    <dbReference type="NCBI Taxonomy" id="449393"/>
    <lineage>
        <taxon>unclassified sequences</taxon>
        <taxon>metagenomes</taxon>
        <taxon>ecological metagenomes</taxon>
    </lineage>
</organism>
<dbReference type="InterPro" id="IPR036565">
    <property type="entry name" value="Mur-like_cat_sf"/>
</dbReference>
<keyword evidence="8" id="KW-0131">Cell cycle</keyword>
<accession>A0A6J6EQ87</accession>
<dbReference type="Gene3D" id="3.90.190.20">
    <property type="entry name" value="Mur ligase, C-terminal domain"/>
    <property type="match status" value="1"/>
</dbReference>
<dbReference type="InterPro" id="IPR005762">
    <property type="entry name" value="MurD"/>
</dbReference>
<dbReference type="AlphaFoldDB" id="A0A6J6EQ87"/>
<evidence type="ECO:0000256" key="6">
    <source>
        <dbReference type="ARBA" id="ARBA00022741"/>
    </source>
</evidence>
<keyword evidence="7" id="KW-0067">ATP-binding</keyword>
<evidence type="ECO:0000256" key="4">
    <source>
        <dbReference type="ARBA" id="ARBA00022598"/>
    </source>
</evidence>
<comment type="pathway">
    <text evidence="2">Cell wall biogenesis; peptidoglycan biosynthesis.</text>
</comment>
<keyword evidence="4" id="KW-0436">Ligase</keyword>
<dbReference type="UniPathway" id="UPA00219"/>
<dbReference type="GO" id="GO:0051301">
    <property type="term" value="P:cell division"/>
    <property type="evidence" value="ECO:0007669"/>
    <property type="project" value="UniProtKB-KW"/>
</dbReference>
<dbReference type="PROSITE" id="PS01011">
    <property type="entry name" value="FOLYLPOLYGLU_SYNT_1"/>
    <property type="match status" value="1"/>
</dbReference>
<reference evidence="11" key="1">
    <citation type="submission" date="2020-05" db="EMBL/GenBank/DDBJ databases">
        <authorList>
            <person name="Chiriac C."/>
            <person name="Salcher M."/>
            <person name="Ghai R."/>
            <person name="Kavagutti S V."/>
        </authorList>
    </citation>
    <scope>NUCLEOTIDE SEQUENCE</scope>
</reference>
<evidence type="ECO:0000256" key="1">
    <source>
        <dbReference type="ARBA" id="ARBA00004496"/>
    </source>
</evidence>
<keyword evidence="5" id="KW-0132">Cell division</keyword>
<dbReference type="Pfam" id="PF08245">
    <property type="entry name" value="Mur_ligase_M"/>
    <property type="match status" value="1"/>
</dbReference>
<evidence type="ECO:0000256" key="7">
    <source>
        <dbReference type="ARBA" id="ARBA00022840"/>
    </source>
</evidence>
<evidence type="ECO:0000256" key="8">
    <source>
        <dbReference type="ARBA" id="ARBA00023306"/>
    </source>
</evidence>
<dbReference type="GO" id="GO:0008360">
    <property type="term" value="P:regulation of cell shape"/>
    <property type="evidence" value="ECO:0007669"/>
    <property type="project" value="InterPro"/>
</dbReference>
<evidence type="ECO:0000259" key="10">
    <source>
        <dbReference type="Pfam" id="PF08245"/>
    </source>
</evidence>
<dbReference type="Pfam" id="PF02875">
    <property type="entry name" value="Mur_ligase_C"/>
    <property type="match status" value="1"/>
</dbReference>
<dbReference type="InterPro" id="IPR018109">
    <property type="entry name" value="Folylpolyglutamate_synth_CS"/>
</dbReference>
<keyword evidence="3" id="KW-0963">Cytoplasm</keyword>
<dbReference type="GO" id="GO:0005737">
    <property type="term" value="C:cytoplasm"/>
    <property type="evidence" value="ECO:0007669"/>
    <property type="project" value="UniProtKB-SubCell"/>
</dbReference>
<dbReference type="SUPFAM" id="SSF53244">
    <property type="entry name" value="MurD-like peptide ligases, peptide-binding domain"/>
    <property type="match status" value="1"/>
</dbReference>
<evidence type="ECO:0000259" key="9">
    <source>
        <dbReference type="Pfam" id="PF02875"/>
    </source>
</evidence>
<proteinExistence type="inferred from homology"/>
<dbReference type="Gene3D" id="3.40.1190.10">
    <property type="entry name" value="Mur-like, catalytic domain"/>
    <property type="match status" value="1"/>
</dbReference>
<sequence length="479" mass="51605">MIDWSRHNRQSDWTKINACVVGLGVAGFAASDALIEVGAQVTVIDNGNGDIQKEHGTVLEILGAQIYLDYKGEIPANTNLLIVSPGVKPTAPIIFEAQSKNIEIWGEFELAWRLRTLDYPAPWLCITGTNGKTTTALMLSSILTSAGFKAPAVGNIGDSLVSAVMDPIPADVFAIEVGAPQLPFVKSMSAHSAVVLNLAQDHLDFFGNYENYGNTKAKVYNQVQKAAIYNVQDSATEKMVQQADVVEGARAVGFTLGIPGLSMLGVVEDFLVDRAFVDERKTHAQELCSIEDIQPNAPHNIANALAAAALARSYGVEPAHVRDGLRSFVPAPHRISEVGEFNGVTYIDDSKATNCHAAQMSLKAYDKVVWIAGGQAKGQDFSELIKQNSKNLKAVVLLGQDKQLIADCLKQLTPEIPFTLIERTDEEAMTEVVLAAANFAQVGDTVLLAPGCASWDMFKDYKARGNAFAEAVKKTQGNK</sequence>
<feature type="domain" description="Mur ligase central" evidence="10">
    <location>
        <begin position="126"/>
        <end position="311"/>
    </location>
</feature>
<evidence type="ECO:0000313" key="11">
    <source>
        <dbReference type="EMBL" id="CAB4577535.1"/>
    </source>
</evidence>
<feature type="domain" description="Mur ligase C-terminal" evidence="9">
    <location>
        <begin position="333"/>
        <end position="451"/>
    </location>
</feature>
<dbReference type="InterPro" id="IPR013221">
    <property type="entry name" value="Mur_ligase_cen"/>
</dbReference>
<protein>
    <submittedName>
        <fullName evidence="11">Unannotated protein</fullName>
    </submittedName>
</protein>
<dbReference type="SUPFAM" id="SSF51984">
    <property type="entry name" value="MurCD N-terminal domain"/>
    <property type="match status" value="1"/>
</dbReference>
<dbReference type="Pfam" id="PF21799">
    <property type="entry name" value="MurD-like_N"/>
    <property type="match status" value="1"/>
</dbReference>
<evidence type="ECO:0000256" key="3">
    <source>
        <dbReference type="ARBA" id="ARBA00022490"/>
    </source>
</evidence>
<dbReference type="PANTHER" id="PTHR43692:SF1">
    <property type="entry name" value="UDP-N-ACETYLMURAMOYLALANINE--D-GLUTAMATE LIGASE"/>
    <property type="match status" value="1"/>
</dbReference>
<dbReference type="EMBL" id="CAEZTU010000022">
    <property type="protein sequence ID" value="CAB4577535.1"/>
    <property type="molecule type" value="Genomic_DNA"/>
</dbReference>
<dbReference type="HAMAP" id="MF_00639">
    <property type="entry name" value="MurD"/>
    <property type="match status" value="1"/>
</dbReference>
<dbReference type="PANTHER" id="PTHR43692">
    <property type="entry name" value="UDP-N-ACETYLMURAMOYLALANINE--D-GLUTAMATE LIGASE"/>
    <property type="match status" value="1"/>
</dbReference>
<name>A0A6J6EQ87_9ZZZZ</name>
<gene>
    <name evidence="11" type="ORF">UFOPK1740_00664</name>
</gene>
<dbReference type="InterPro" id="IPR004101">
    <property type="entry name" value="Mur_ligase_C"/>
</dbReference>
<dbReference type="GO" id="GO:0008764">
    <property type="term" value="F:UDP-N-acetylmuramoylalanine-D-glutamate ligase activity"/>
    <property type="evidence" value="ECO:0007669"/>
    <property type="project" value="UniProtKB-EC"/>
</dbReference>